<feature type="transmembrane region" description="Helical" evidence="1">
    <location>
        <begin position="54"/>
        <end position="77"/>
    </location>
</feature>
<name>A0A0N4XMF7_NIPBR</name>
<sequence length="123" mass="14267">MKDMVPKLGEMRSGTSLLACRFPLPDCDDFRLVGQIDEGIDAVRFFLRYPQAPLYIVVAMLCSAMIGPSMHTVYLYLTMSPEEFKRYETERRLVVRERQKYGKSLWIPFFSSGTLEEQPTKTE</sequence>
<protein>
    <submittedName>
        <fullName evidence="2 4">Uncharacterized protein</fullName>
    </submittedName>
</protein>
<evidence type="ECO:0000313" key="4">
    <source>
        <dbReference type="WBParaSite" id="NBR_0000370901-mRNA-1"/>
    </source>
</evidence>
<evidence type="ECO:0000313" key="3">
    <source>
        <dbReference type="Proteomes" id="UP000271162"/>
    </source>
</evidence>
<evidence type="ECO:0000256" key="1">
    <source>
        <dbReference type="SAM" id="Phobius"/>
    </source>
</evidence>
<evidence type="ECO:0000313" key="2">
    <source>
        <dbReference type="EMBL" id="VDL67300.1"/>
    </source>
</evidence>
<keyword evidence="1" id="KW-0472">Membrane</keyword>
<reference evidence="4" key="1">
    <citation type="submission" date="2017-02" db="UniProtKB">
        <authorList>
            <consortium name="WormBaseParasite"/>
        </authorList>
    </citation>
    <scope>IDENTIFICATION</scope>
</reference>
<accession>A0A0N4XMF7</accession>
<keyword evidence="3" id="KW-1185">Reference proteome</keyword>
<dbReference type="Proteomes" id="UP000271162">
    <property type="component" value="Unassembled WGS sequence"/>
</dbReference>
<reference evidence="2 3" key="2">
    <citation type="submission" date="2018-11" db="EMBL/GenBank/DDBJ databases">
        <authorList>
            <consortium name="Pathogen Informatics"/>
        </authorList>
    </citation>
    <scope>NUCLEOTIDE SEQUENCE [LARGE SCALE GENOMIC DNA]</scope>
</reference>
<dbReference type="STRING" id="27835.A0A0N4XMF7"/>
<gene>
    <name evidence="2" type="ORF">NBR_LOCUS3711</name>
</gene>
<proteinExistence type="predicted"/>
<organism evidence="4">
    <name type="scientific">Nippostrongylus brasiliensis</name>
    <name type="common">Rat hookworm</name>
    <dbReference type="NCBI Taxonomy" id="27835"/>
    <lineage>
        <taxon>Eukaryota</taxon>
        <taxon>Metazoa</taxon>
        <taxon>Ecdysozoa</taxon>
        <taxon>Nematoda</taxon>
        <taxon>Chromadorea</taxon>
        <taxon>Rhabditida</taxon>
        <taxon>Rhabditina</taxon>
        <taxon>Rhabditomorpha</taxon>
        <taxon>Strongyloidea</taxon>
        <taxon>Heligmosomidae</taxon>
        <taxon>Nippostrongylus</taxon>
    </lineage>
</organism>
<keyword evidence="1" id="KW-1133">Transmembrane helix</keyword>
<dbReference type="AlphaFoldDB" id="A0A0N4XMF7"/>
<keyword evidence="1" id="KW-0812">Transmembrane</keyword>
<dbReference type="WBParaSite" id="NBR_0000370901-mRNA-1">
    <property type="protein sequence ID" value="NBR_0000370901-mRNA-1"/>
    <property type="gene ID" value="NBR_0000370901"/>
</dbReference>
<dbReference type="EMBL" id="UYSL01005907">
    <property type="protein sequence ID" value="VDL67300.1"/>
    <property type="molecule type" value="Genomic_DNA"/>
</dbReference>